<dbReference type="Pfam" id="PF00583">
    <property type="entry name" value="Acetyltransf_1"/>
    <property type="match status" value="1"/>
</dbReference>
<evidence type="ECO:0000313" key="3">
    <source>
        <dbReference type="Proteomes" id="UP000244880"/>
    </source>
</evidence>
<dbReference type="Gene3D" id="3.40.630.30">
    <property type="match status" value="1"/>
</dbReference>
<protein>
    <recommendedName>
        <fullName evidence="1">N-acetyltransferase domain-containing protein</fullName>
    </recommendedName>
</protein>
<organism evidence="2 3">
    <name type="scientific">Ascidiaceihabitans donghaensis</name>
    <dbReference type="NCBI Taxonomy" id="1510460"/>
    <lineage>
        <taxon>Bacteria</taxon>
        <taxon>Pseudomonadati</taxon>
        <taxon>Pseudomonadota</taxon>
        <taxon>Alphaproteobacteria</taxon>
        <taxon>Rhodobacterales</taxon>
        <taxon>Paracoccaceae</taxon>
        <taxon>Ascidiaceihabitans</taxon>
    </lineage>
</organism>
<dbReference type="GO" id="GO:0016747">
    <property type="term" value="F:acyltransferase activity, transferring groups other than amino-acyl groups"/>
    <property type="evidence" value="ECO:0007669"/>
    <property type="project" value="InterPro"/>
</dbReference>
<evidence type="ECO:0000313" key="2">
    <source>
        <dbReference type="EMBL" id="SPH20131.1"/>
    </source>
</evidence>
<reference evidence="2 3" key="1">
    <citation type="submission" date="2018-03" db="EMBL/GenBank/DDBJ databases">
        <authorList>
            <person name="Keele B.F."/>
        </authorList>
    </citation>
    <scope>NUCLEOTIDE SEQUENCE [LARGE SCALE GENOMIC DNA]</scope>
    <source>
        <strain evidence="2 3">CECT 8599</strain>
    </source>
</reference>
<dbReference type="PROSITE" id="PS51186">
    <property type="entry name" value="GNAT"/>
    <property type="match status" value="1"/>
</dbReference>
<dbReference type="AlphaFoldDB" id="A0A2R8BAP7"/>
<dbReference type="SUPFAM" id="SSF55729">
    <property type="entry name" value="Acyl-CoA N-acyltransferases (Nat)"/>
    <property type="match status" value="1"/>
</dbReference>
<evidence type="ECO:0000259" key="1">
    <source>
        <dbReference type="PROSITE" id="PS51186"/>
    </source>
</evidence>
<dbReference type="EMBL" id="OMOR01000001">
    <property type="protein sequence ID" value="SPH20131.1"/>
    <property type="molecule type" value="Genomic_DNA"/>
</dbReference>
<keyword evidence="3" id="KW-1185">Reference proteome</keyword>
<dbReference type="InterPro" id="IPR000182">
    <property type="entry name" value="GNAT_dom"/>
</dbReference>
<dbReference type="OrthoDB" id="9797178at2"/>
<dbReference type="InterPro" id="IPR016181">
    <property type="entry name" value="Acyl_CoA_acyltransferase"/>
</dbReference>
<gene>
    <name evidence="2" type="ORF">ASD8599_00869</name>
</gene>
<dbReference type="RefSeq" id="WP_108827389.1">
    <property type="nucleotide sequence ID" value="NZ_OMOR01000001.1"/>
</dbReference>
<proteinExistence type="predicted"/>
<dbReference type="CDD" id="cd04301">
    <property type="entry name" value="NAT_SF"/>
    <property type="match status" value="1"/>
</dbReference>
<name>A0A2R8BAP7_9RHOB</name>
<feature type="domain" description="N-acetyltransferase" evidence="1">
    <location>
        <begin position="6"/>
        <end position="160"/>
    </location>
</feature>
<dbReference type="Proteomes" id="UP000244880">
    <property type="component" value="Unassembled WGS sequence"/>
</dbReference>
<accession>A0A2R8BAP7</accession>
<sequence length="163" mass="18105">MIQFPDHMRPMQQGEEDAVDALLSDAFDDPSEARLVRQLRRTKAIAGETVLPMGDRIVGYYALSRMVAPKGWLCLAPVAVARDVQGRRFCTRMMGMLTEWARMSDTYVVVLGKVSLYERGGFSHARTANLTSPYPGSHLMLAGPGSNVPTQTLVYPKPFQDLD</sequence>